<evidence type="ECO:0000256" key="1">
    <source>
        <dbReference type="SAM" id="Phobius"/>
    </source>
</evidence>
<feature type="transmembrane region" description="Helical" evidence="1">
    <location>
        <begin position="211"/>
        <end position="234"/>
    </location>
</feature>
<gene>
    <name evidence="2" type="ordered locus">Prede_1868</name>
    <name evidence="3" type="ORF">HMPREF9136_2045</name>
</gene>
<dbReference type="EMBL" id="CP003369">
    <property type="protein sequence ID" value="AGB29150.1"/>
    <property type="molecule type" value="Genomic_DNA"/>
</dbReference>
<reference evidence="3 4" key="1">
    <citation type="submission" date="2011-04" db="EMBL/GenBank/DDBJ databases">
        <authorList>
            <person name="Muzny D."/>
            <person name="Qin X."/>
            <person name="Deng J."/>
            <person name="Jiang H."/>
            <person name="Liu Y."/>
            <person name="Qu J."/>
            <person name="Song X.-Z."/>
            <person name="Zhang L."/>
            <person name="Thornton R."/>
            <person name="Coyle M."/>
            <person name="Francisco L."/>
            <person name="Jackson L."/>
            <person name="Javaid M."/>
            <person name="Korchina V."/>
            <person name="Kovar C."/>
            <person name="Mata R."/>
            <person name="Mathew T."/>
            <person name="Ngo R."/>
            <person name="Nguyen L."/>
            <person name="Nguyen N."/>
            <person name="Okwuonu G."/>
            <person name="Ongeri F."/>
            <person name="Pham C."/>
            <person name="Simmons D."/>
            <person name="Wilczek-Boney K."/>
            <person name="Hale W."/>
            <person name="Jakkamsetti A."/>
            <person name="Pham P."/>
            <person name="Ruth R."/>
            <person name="San Lucas F."/>
            <person name="Warren J."/>
            <person name="Zhang J."/>
            <person name="Zhao Z."/>
            <person name="Zhou C."/>
            <person name="Zhu D."/>
            <person name="Lee S."/>
            <person name="Bess C."/>
            <person name="Blankenburg K."/>
            <person name="Forbes L."/>
            <person name="Fu Q."/>
            <person name="Gubbala S."/>
            <person name="Hirani K."/>
            <person name="Jayaseelan J.C."/>
            <person name="Lara F."/>
            <person name="Munidasa M."/>
            <person name="Palculict T."/>
            <person name="Patil S."/>
            <person name="Pu L.-L."/>
            <person name="Saada N."/>
            <person name="Tang L."/>
            <person name="Weissenberger G."/>
            <person name="Zhu Y."/>
            <person name="Hemphill L."/>
            <person name="Shang Y."/>
            <person name="Youmans B."/>
            <person name="Ayvaz T."/>
            <person name="Ross M."/>
            <person name="Santibanez J."/>
            <person name="Aqrawi P."/>
            <person name="Gross S."/>
            <person name="Joshi V."/>
            <person name="Fowler G."/>
            <person name="Nazareth L."/>
            <person name="Reid J."/>
            <person name="Worley K."/>
            <person name="Petrosino J."/>
            <person name="Highlander S."/>
            <person name="Gibbs R."/>
        </authorList>
    </citation>
    <scope>NUCLEOTIDE SEQUENCE [LARGE SCALE GENOMIC DNA]</scope>
    <source>
        <strain evidence="3 4">DSM 3688</strain>
    </source>
</reference>
<dbReference type="eggNOG" id="COG2978">
    <property type="taxonomic scope" value="Bacteria"/>
</dbReference>
<evidence type="ECO:0000313" key="3">
    <source>
        <dbReference type="EMBL" id="EGQ13227.1"/>
    </source>
</evidence>
<protein>
    <submittedName>
        <fullName evidence="3">TerC family integral membrane protein</fullName>
    </submittedName>
    <submittedName>
        <fullName evidence="2">p-aminobenzoyl-glutamate transporter</fullName>
    </submittedName>
</protein>
<feature type="transmembrane region" description="Helical" evidence="1">
    <location>
        <begin position="130"/>
        <end position="152"/>
    </location>
</feature>
<proteinExistence type="predicted"/>
<evidence type="ECO:0000313" key="2">
    <source>
        <dbReference type="EMBL" id="AGB29150.1"/>
    </source>
</evidence>
<keyword evidence="1" id="KW-0812">Transmembrane</keyword>
<organism evidence="3 4">
    <name type="scientific">Prevotella dentalis (strain ATCC 49559 / DSM 3688 / JCM 13448 / NCTC 12043 / ES 2772)</name>
    <name type="common">Mitsuokella dentalis</name>
    <dbReference type="NCBI Taxonomy" id="908937"/>
    <lineage>
        <taxon>Bacteria</taxon>
        <taxon>Pseudomonadati</taxon>
        <taxon>Bacteroidota</taxon>
        <taxon>Bacteroidia</taxon>
        <taxon>Bacteroidales</taxon>
        <taxon>Prevotellaceae</taxon>
        <taxon>Prevotella</taxon>
    </lineage>
</organism>
<reference evidence="2" key="2">
    <citation type="submission" date="2012-02" db="EMBL/GenBank/DDBJ databases">
        <title>Complete sequence of chromosome 2 of Prevotella dentalis DSM 3688.</title>
        <authorList>
            <consortium name="US DOE Joint Genome Institute (JGI-PGF)"/>
            <person name="Lucas S."/>
            <person name="Copeland A."/>
            <person name="Lapidus A."/>
            <person name="Glavina del Rio T."/>
            <person name="Dalin E."/>
            <person name="Tice H."/>
            <person name="Bruce D."/>
            <person name="Goodwin L."/>
            <person name="Pitluck S."/>
            <person name="Peters L."/>
            <person name="Mikhailova N."/>
            <person name="Chertkov O."/>
            <person name="Kyrpides N."/>
            <person name="Mavromatis K."/>
            <person name="Ivanova N."/>
            <person name="Brettin T."/>
            <person name="Detter J.C."/>
            <person name="Han C."/>
            <person name="Larimer F."/>
            <person name="Land M."/>
            <person name="Hauser L."/>
            <person name="Markowitz V."/>
            <person name="Cheng J.-F."/>
            <person name="Hugenholtz P."/>
            <person name="Woyke T."/>
            <person name="Wu D."/>
            <person name="Gronow S."/>
            <person name="Wellnitz S."/>
            <person name="Brambilla E."/>
            <person name="Klenk H.-P."/>
            <person name="Eisen J.A."/>
        </authorList>
    </citation>
    <scope>NUCLEOTIDE SEQUENCE</scope>
    <source>
        <strain evidence="2">DSM 3688</strain>
    </source>
</reference>
<dbReference type="OrthoDB" id="1111220at2"/>
<keyword evidence="1" id="KW-1133">Transmembrane helix</keyword>
<evidence type="ECO:0000313" key="5">
    <source>
        <dbReference type="Proteomes" id="UP000010862"/>
    </source>
</evidence>
<evidence type="ECO:0000313" key="4">
    <source>
        <dbReference type="Proteomes" id="UP000007820"/>
    </source>
</evidence>
<dbReference type="RefSeq" id="WP_005846749.1">
    <property type="nucleotide sequence ID" value="NC_019968.1"/>
</dbReference>
<keyword evidence="5" id="KW-1185">Reference proteome</keyword>
<name>F9D5B7_PREDD</name>
<accession>F9D5B7</accession>
<dbReference type="KEGG" id="pdt:Prede_1868"/>
<feature type="transmembrane region" description="Helical" evidence="1">
    <location>
        <begin position="90"/>
        <end position="109"/>
    </location>
</feature>
<dbReference type="Proteomes" id="UP000010862">
    <property type="component" value="Chromosome 2"/>
</dbReference>
<keyword evidence="1" id="KW-0472">Membrane</keyword>
<dbReference type="EMBL" id="AFPW01000034">
    <property type="protein sequence ID" value="EGQ13227.1"/>
    <property type="molecule type" value="Genomic_DNA"/>
</dbReference>
<dbReference type="HOGENOM" id="CLU_106177_0_0_10"/>
<dbReference type="AlphaFoldDB" id="F9D5B7"/>
<sequence>MKNDRTYIYKVMGTEERDRHQSAFGQHWGVTWRTWVYRLTLLLGAGQVALILASWLLAAAMPEMSVRSLLSAAGIRWFFGNFAFKLGSPLLVNLIVMAMAVGAVGESGLWKTLCHTLLPRRPQPTGQQRYALRAAGLLLLIECAVMLLLTALPHAVLLSVTGELFPSSFSVSLLPVLAFMGATTAVSYGLLSGRLHSVYDVCQCLCAAGNWLMPLLLLYVLGAEFCHCFAYVLMG</sequence>
<feature type="transmembrane region" description="Helical" evidence="1">
    <location>
        <begin position="35"/>
        <end position="58"/>
    </location>
</feature>
<feature type="transmembrane region" description="Helical" evidence="1">
    <location>
        <begin position="172"/>
        <end position="191"/>
    </location>
</feature>
<dbReference type="PATRIC" id="fig|908937.9.peg.1985"/>
<dbReference type="STRING" id="908937.Prede_1868"/>
<dbReference type="Proteomes" id="UP000007820">
    <property type="component" value="Unassembled WGS sequence"/>
</dbReference>